<dbReference type="GO" id="GO:0000400">
    <property type="term" value="F:four-way junction DNA binding"/>
    <property type="evidence" value="ECO:0007669"/>
    <property type="project" value="UniProtKB-ARBA"/>
</dbReference>
<sequence length="1223" mass="136195">MGVNGLWKLLEPSGKPVPLETLENKVLAVDVSIWLHQVVKGFQDLHGNPLANAHLLGLFHRICKLLFYKIKPVFVFDGGVPHFKKQTVATRNENKSKAEVEAGRIREQLLKNLVKHTALKQVLGREANNVDLIIRQCRESDMFELPPEERKLDEGLSGSQEDSLSSEEEVCFHKNWATADLHTVDVSSVHFKSLPANVRHDILSELKETRKQSSWGRLHEMPKESGEFSNYQMTRLLKRRSIQTSLEDAEKEMGGRSLSLGELEEMLSEQGVVTGSNVGMRIAADNVTRYVYIKEIGKQLLAKSKPEEISVKESSPTQTQEDKEAIENMSRPDTDVRVLLESVPCKEEEVEEFEENWSSNSEEDFVSSQQKPTQRDNINLKLAQNFIFENSGLTQQQILAIIQYQNSMEGELQQNNEYFLSPDQPSTSGKGSKEKALQNGTDVSAFSGIQSRTDEATCSKTCVENTAEAVCGRTSVNNTVEAAKPSCSRTGVNMTSEANFSRTGIGSTAEAACNRTTVSNTDKAANPSCSRTCVSIADKADCSGTGLSNTAEARCSRIDVSHSYEASCTGIDVRNSAEATYSRTAINSTCDANILDKWKTDVLNDKTVEENSSAARQGVGKTENNIADSALTPVVDIQRNSNIIEQLNSDSDSDTDFVEVTYVATSPVHSRTEKNTLELLIQKDKICEIEDDIFADIFSAQTSTGILATNSNQQDSTIDSLSSSYNIHTGLRGIENSKFDKEGISNGISDPREGNESKLKDSKLVENVVTQDDCRQTAMEVEADISTISGIEPEEKDKKSQAAQVTTTMLFSEELQKLQMSLEVKHEDLLVEKGKQERLAVSITDQMYVEAQELLQLFGIPYIVAPMEAEAQCAFLDSVSLTDGTITDDSDIWLFGGNKVYKNFFNQKKHVMCFKASDIKQCFKLERQQLILLALLVGSDYTPGIQGVGPVTALEILAAFPAGGTDDNILRGLRRFQDWWSAGMPVGSGKTSLKNKLKDIQLVEGFPSVMVADAYLHPKVDESEETFTWGLPDLTSLRDFTRQKFGWTKTKTDEILLPVMKKLEERKSQMSLDSYFRVIPKLQETDGKLSKRVQQAVHRLGSVDISDSEESILEGNKNGPVSQPRKKQTNRTVNIRAKVGEARGSRGRGRRHDSSTVCEQSQTSEEFIPQRERDKINALKRKLKAVEVFHTSKTRLNHSRRRKKVKRQELKETKLSESDSDPE</sequence>
<evidence type="ECO:0000256" key="9">
    <source>
        <dbReference type="ARBA" id="ARBA00022801"/>
    </source>
</evidence>
<comment type="cofactor">
    <cofactor evidence="1">
        <name>Mg(2+)</name>
        <dbReference type="ChEBI" id="CHEBI:18420"/>
    </cofactor>
</comment>
<dbReference type="FunFam" id="1.10.150.20:FF:000030">
    <property type="entry name" value="Flap endonuclease GEN-like 1"/>
    <property type="match status" value="1"/>
</dbReference>
<feature type="domain" description="XPG N-terminal" evidence="16">
    <location>
        <begin position="1"/>
        <end position="98"/>
    </location>
</feature>
<feature type="compositionally biased region" description="Basic and acidic residues" evidence="14">
    <location>
        <begin position="750"/>
        <end position="759"/>
    </location>
</feature>
<dbReference type="InterPro" id="IPR006086">
    <property type="entry name" value="XPG-I_dom"/>
</dbReference>
<dbReference type="InterPro" id="IPR006084">
    <property type="entry name" value="XPG/Rad2"/>
</dbReference>
<feature type="compositionally biased region" description="Polar residues" evidence="14">
    <location>
        <begin position="1155"/>
        <end position="1165"/>
    </location>
</feature>
<evidence type="ECO:0000256" key="6">
    <source>
        <dbReference type="ARBA" id="ARBA00022723"/>
    </source>
</evidence>
<dbReference type="Gene3D" id="1.10.150.20">
    <property type="entry name" value="5' to 3' exonuclease, C-terminal subdomain"/>
    <property type="match status" value="1"/>
</dbReference>
<dbReference type="GO" id="GO:0017108">
    <property type="term" value="F:5'-flap endonuclease activity"/>
    <property type="evidence" value="ECO:0007669"/>
    <property type="project" value="UniProtKB-ARBA"/>
</dbReference>
<dbReference type="InParanoid" id="A0A2J7Q1L7"/>
<dbReference type="SUPFAM" id="SSF88723">
    <property type="entry name" value="PIN domain-like"/>
    <property type="match status" value="1"/>
</dbReference>
<keyword evidence="10" id="KW-0460">Magnesium</keyword>
<dbReference type="GO" id="GO:0008821">
    <property type="term" value="F:crossover junction DNA endonuclease activity"/>
    <property type="evidence" value="ECO:0007669"/>
    <property type="project" value="UniProtKB-ARBA"/>
</dbReference>
<keyword evidence="11" id="KW-0234">DNA repair</keyword>
<dbReference type="GO" id="GO:0006289">
    <property type="term" value="P:nucleotide-excision repair"/>
    <property type="evidence" value="ECO:0007669"/>
    <property type="project" value="InterPro"/>
</dbReference>
<proteinExistence type="inferred from homology"/>
<dbReference type="FunFam" id="3.40.50.1010:FF:000044">
    <property type="entry name" value="DNA repair endonuclease"/>
    <property type="match status" value="1"/>
</dbReference>
<dbReference type="AlphaFoldDB" id="A0A2J7Q1L7"/>
<evidence type="ECO:0000256" key="7">
    <source>
        <dbReference type="ARBA" id="ARBA00022759"/>
    </source>
</evidence>
<accession>A0A2J7Q1L7</accession>
<dbReference type="GO" id="GO:0005634">
    <property type="term" value="C:nucleus"/>
    <property type="evidence" value="ECO:0007669"/>
    <property type="project" value="UniProtKB-SubCell"/>
</dbReference>
<dbReference type="InterPro" id="IPR019974">
    <property type="entry name" value="XPG_CS"/>
</dbReference>
<dbReference type="Pfam" id="PF00867">
    <property type="entry name" value="XPG_I"/>
    <property type="match status" value="1"/>
</dbReference>
<comment type="similarity">
    <text evidence="3">Belongs to the XPG/RAD2 endonuclease family. XPG subfamily.</text>
</comment>
<feature type="region of interest" description="Disordered" evidence="14">
    <location>
        <begin position="740"/>
        <end position="759"/>
    </location>
</feature>
<evidence type="ECO:0000256" key="13">
    <source>
        <dbReference type="ARBA" id="ARBA00038112"/>
    </source>
</evidence>
<keyword evidence="8" id="KW-0227">DNA damage</keyword>
<feature type="region of interest" description="Disordered" evidence="14">
    <location>
        <begin position="418"/>
        <end position="437"/>
    </location>
</feature>
<evidence type="ECO:0000256" key="5">
    <source>
        <dbReference type="ARBA" id="ARBA00022722"/>
    </source>
</evidence>
<organism evidence="17 18">
    <name type="scientific">Cryptotermes secundus</name>
    <dbReference type="NCBI Taxonomy" id="105785"/>
    <lineage>
        <taxon>Eukaryota</taxon>
        <taxon>Metazoa</taxon>
        <taxon>Ecdysozoa</taxon>
        <taxon>Arthropoda</taxon>
        <taxon>Hexapoda</taxon>
        <taxon>Insecta</taxon>
        <taxon>Pterygota</taxon>
        <taxon>Neoptera</taxon>
        <taxon>Polyneoptera</taxon>
        <taxon>Dictyoptera</taxon>
        <taxon>Blattodea</taxon>
        <taxon>Blattoidea</taxon>
        <taxon>Termitoidae</taxon>
        <taxon>Kalotermitidae</taxon>
        <taxon>Cryptotermitinae</taxon>
        <taxon>Cryptotermes</taxon>
    </lineage>
</organism>
<feature type="compositionally biased region" description="Polar residues" evidence="14">
    <location>
        <begin position="418"/>
        <end position="430"/>
    </location>
</feature>
<dbReference type="PANTHER" id="PTHR16171">
    <property type="entry name" value="DNA REPAIR PROTEIN COMPLEMENTING XP-G CELLS-RELATED"/>
    <property type="match status" value="1"/>
</dbReference>
<evidence type="ECO:0000256" key="12">
    <source>
        <dbReference type="ARBA" id="ARBA00023242"/>
    </source>
</evidence>
<keyword evidence="7" id="KW-0255">Endonuclease</keyword>
<feature type="region of interest" description="Disordered" evidence="14">
    <location>
        <begin position="349"/>
        <end position="372"/>
    </location>
</feature>
<keyword evidence="5" id="KW-0540">Nuclease</keyword>
<protein>
    <recommendedName>
        <fullName evidence="19">DNA repair protein complementing XP-G cells-like protein</fullName>
    </recommendedName>
</protein>
<evidence type="ECO:0000259" key="15">
    <source>
        <dbReference type="SMART" id="SM00484"/>
    </source>
</evidence>
<evidence type="ECO:0000256" key="3">
    <source>
        <dbReference type="ARBA" id="ARBA00005283"/>
    </source>
</evidence>
<comment type="similarity">
    <text evidence="13">Belongs to the XPG/RAD2 endonuclease family. GEN subfamily.</text>
</comment>
<feature type="region of interest" description="Disordered" evidence="14">
    <location>
        <begin position="1111"/>
        <end position="1167"/>
    </location>
</feature>
<evidence type="ECO:0000313" key="17">
    <source>
        <dbReference type="EMBL" id="PNF22482.1"/>
    </source>
</evidence>
<dbReference type="InterPro" id="IPR036279">
    <property type="entry name" value="5-3_exonuclease_C_sf"/>
</dbReference>
<feature type="region of interest" description="Disordered" evidence="14">
    <location>
        <begin position="304"/>
        <end position="334"/>
    </location>
</feature>
<dbReference type="InterPro" id="IPR029060">
    <property type="entry name" value="PIN-like_dom_sf"/>
</dbReference>
<dbReference type="SMART" id="SM00484">
    <property type="entry name" value="XPGI"/>
    <property type="match status" value="1"/>
</dbReference>
<dbReference type="Proteomes" id="UP000235965">
    <property type="component" value="Unassembled WGS sequence"/>
</dbReference>
<dbReference type="GO" id="GO:0046872">
    <property type="term" value="F:metal ion binding"/>
    <property type="evidence" value="ECO:0007669"/>
    <property type="project" value="UniProtKB-KW"/>
</dbReference>
<keyword evidence="6" id="KW-0479">Metal-binding</keyword>
<keyword evidence="18" id="KW-1185">Reference proteome</keyword>
<dbReference type="SUPFAM" id="SSF47807">
    <property type="entry name" value="5' to 3' exonuclease, C-terminal subdomain"/>
    <property type="match status" value="1"/>
</dbReference>
<feature type="domain" description="XPG-I" evidence="15">
    <location>
        <begin position="856"/>
        <end position="925"/>
    </location>
</feature>
<dbReference type="OrthoDB" id="31113at2759"/>
<dbReference type="FunCoup" id="A0A2J7Q1L7">
    <property type="interactions" value="1370"/>
</dbReference>
<dbReference type="PROSITE" id="PS00842">
    <property type="entry name" value="XPG_2"/>
    <property type="match status" value="1"/>
</dbReference>
<evidence type="ECO:0000256" key="4">
    <source>
        <dbReference type="ARBA" id="ARBA00022553"/>
    </source>
</evidence>
<evidence type="ECO:0000256" key="14">
    <source>
        <dbReference type="SAM" id="MobiDB-lite"/>
    </source>
</evidence>
<evidence type="ECO:0000256" key="11">
    <source>
        <dbReference type="ARBA" id="ARBA00023204"/>
    </source>
</evidence>
<keyword evidence="12" id="KW-0539">Nucleus</keyword>
<dbReference type="Gene3D" id="3.40.50.1010">
    <property type="entry name" value="5'-nuclease"/>
    <property type="match status" value="2"/>
</dbReference>
<dbReference type="CDD" id="cd09868">
    <property type="entry name" value="PIN_XPG_RAD2"/>
    <property type="match status" value="2"/>
</dbReference>
<dbReference type="PROSITE" id="PS00841">
    <property type="entry name" value="XPG_1"/>
    <property type="match status" value="1"/>
</dbReference>
<reference evidence="17 18" key="1">
    <citation type="submission" date="2017-12" db="EMBL/GenBank/DDBJ databases">
        <title>Hemimetabolous genomes reveal molecular basis of termite eusociality.</title>
        <authorList>
            <person name="Harrison M.C."/>
            <person name="Jongepier E."/>
            <person name="Robertson H.M."/>
            <person name="Arning N."/>
            <person name="Bitard-Feildel T."/>
            <person name="Chao H."/>
            <person name="Childers C.P."/>
            <person name="Dinh H."/>
            <person name="Doddapaneni H."/>
            <person name="Dugan S."/>
            <person name="Gowin J."/>
            <person name="Greiner C."/>
            <person name="Han Y."/>
            <person name="Hu H."/>
            <person name="Hughes D.S.T."/>
            <person name="Huylmans A.-K."/>
            <person name="Kemena C."/>
            <person name="Kremer L.P.M."/>
            <person name="Lee S.L."/>
            <person name="Lopez-Ezquerra A."/>
            <person name="Mallet L."/>
            <person name="Monroy-Kuhn J.M."/>
            <person name="Moser A."/>
            <person name="Murali S.C."/>
            <person name="Muzny D.M."/>
            <person name="Otani S."/>
            <person name="Piulachs M.-D."/>
            <person name="Poelchau M."/>
            <person name="Qu J."/>
            <person name="Schaub F."/>
            <person name="Wada-Katsumata A."/>
            <person name="Worley K.C."/>
            <person name="Xie Q."/>
            <person name="Ylla G."/>
            <person name="Poulsen M."/>
            <person name="Gibbs R.A."/>
            <person name="Schal C."/>
            <person name="Richards S."/>
            <person name="Belles X."/>
            <person name="Korb J."/>
            <person name="Bornberg-Bauer E."/>
        </authorList>
    </citation>
    <scope>NUCLEOTIDE SEQUENCE [LARGE SCALE GENOMIC DNA]</scope>
    <source>
        <tissue evidence="17">Whole body</tissue>
    </source>
</reference>
<evidence type="ECO:0000256" key="8">
    <source>
        <dbReference type="ARBA" id="ARBA00022763"/>
    </source>
</evidence>
<dbReference type="PRINTS" id="PR00066">
    <property type="entry name" value="XRODRMPGMNTG"/>
</dbReference>
<comment type="caution">
    <text evidence="17">The sequence shown here is derived from an EMBL/GenBank/DDBJ whole genome shotgun (WGS) entry which is preliminary data.</text>
</comment>
<dbReference type="PRINTS" id="PR00853">
    <property type="entry name" value="XPGRADSUPER"/>
</dbReference>
<evidence type="ECO:0000256" key="1">
    <source>
        <dbReference type="ARBA" id="ARBA00001946"/>
    </source>
</evidence>
<evidence type="ECO:0000256" key="2">
    <source>
        <dbReference type="ARBA" id="ARBA00004123"/>
    </source>
</evidence>
<evidence type="ECO:0000259" key="16">
    <source>
        <dbReference type="SMART" id="SM00485"/>
    </source>
</evidence>
<dbReference type="InterPro" id="IPR001044">
    <property type="entry name" value="XPG/Rad2_eukaryotes"/>
</dbReference>
<dbReference type="EMBL" id="NEVH01019394">
    <property type="protein sequence ID" value="PNF22482.1"/>
    <property type="molecule type" value="Genomic_DNA"/>
</dbReference>
<comment type="subcellular location">
    <subcellularLocation>
        <location evidence="2">Nucleus</location>
    </subcellularLocation>
</comment>
<feature type="compositionally biased region" description="Basic and acidic residues" evidence="14">
    <location>
        <begin position="320"/>
        <end position="334"/>
    </location>
</feature>
<keyword evidence="4" id="KW-0597">Phosphoprotein</keyword>
<dbReference type="GO" id="GO:0003697">
    <property type="term" value="F:single-stranded DNA binding"/>
    <property type="evidence" value="ECO:0007669"/>
    <property type="project" value="InterPro"/>
</dbReference>
<dbReference type="InterPro" id="IPR006085">
    <property type="entry name" value="XPG_DNA_repair_N"/>
</dbReference>
<evidence type="ECO:0000313" key="18">
    <source>
        <dbReference type="Proteomes" id="UP000235965"/>
    </source>
</evidence>
<dbReference type="InterPro" id="IPR008918">
    <property type="entry name" value="HhH2"/>
</dbReference>
<feature type="region of interest" description="Disordered" evidence="14">
    <location>
        <begin position="1190"/>
        <end position="1223"/>
    </location>
</feature>
<keyword evidence="9" id="KW-0378">Hydrolase</keyword>
<evidence type="ECO:0000256" key="10">
    <source>
        <dbReference type="ARBA" id="ARBA00022842"/>
    </source>
</evidence>
<feature type="compositionally biased region" description="Acidic residues" evidence="14">
    <location>
        <begin position="349"/>
        <end position="365"/>
    </location>
</feature>
<evidence type="ECO:0008006" key="19">
    <source>
        <dbReference type="Google" id="ProtNLM"/>
    </source>
</evidence>
<dbReference type="SMART" id="SM00485">
    <property type="entry name" value="XPGN"/>
    <property type="match status" value="1"/>
</dbReference>
<name>A0A2J7Q1L7_9NEOP</name>
<feature type="compositionally biased region" description="Basic residues" evidence="14">
    <location>
        <begin position="1192"/>
        <end position="1206"/>
    </location>
</feature>
<dbReference type="SMART" id="SM00279">
    <property type="entry name" value="HhH2"/>
    <property type="match status" value="1"/>
</dbReference>
<dbReference type="CDD" id="cd09904">
    <property type="entry name" value="H3TH_XPG"/>
    <property type="match status" value="1"/>
</dbReference>
<dbReference type="Pfam" id="PF00752">
    <property type="entry name" value="XPG_N"/>
    <property type="match status" value="1"/>
</dbReference>
<gene>
    <name evidence="17" type="ORF">B7P43_G14840</name>
</gene>
<feature type="compositionally biased region" description="Basic and acidic residues" evidence="14">
    <location>
        <begin position="1207"/>
        <end position="1217"/>
    </location>
</feature>
<dbReference type="STRING" id="105785.A0A2J7Q1L7"/>
<dbReference type="PANTHER" id="PTHR16171:SF7">
    <property type="entry name" value="DNA REPAIR PROTEIN RAD2"/>
    <property type="match status" value="1"/>
</dbReference>